<evidence type="ECO:0008006" key="4">
    <source>
        <dbReference type="Google" id="ProtNLM"/>
    </source>
</evidence>
<evidence type="ECO:0000256" key="1">
    <source>
        <dbReference type="SAM" id="SignalP"/>
    </source>
</evidence>
<keyword evidence="1" id="KW-0732">Signal</keyword>
<dbReference type="EMBL" id="JABZGF010000057">
    <property type="protein sequence ID" value="MBF0966157.1"/>
    <property type="molecule type" value="Genomic_DNA"/>
</dbReference>
<name>A0A929RQH1_9ACTO</name>
<evidence type="ECO:0000313" key="3">
    <source>
        <dbReference type="Proteomes" id="UP000759246"/>
    </source>
</evidence>
<dbReference type="Proteomes" id="UP000759246">
    <property type="component" value="Unassembled WGS sequence"/>
</dbReference>
<accession>A0A929RQH1</accession>
<feature type="chain" id="PRO_5039686335" description="Lipoprotein" evidence="1">
    <location>
        <begin position="31"/>
        <end position="334"/>
    </location>
</feature>
<feature type="signal peptide" evidence="1">
    <location>
        <begin position="1"/>
        <end position="30"/>
    </location>
</feature>
<dbReference type="PROSITE" id="PS51257">
    <property type="entry name" value="PROKAR_LIPOPROTEIN"/>
    <property type="match status" value="1"/>
</dbReference>
<reference evidence="2" key="1">
    <citation type="submission" date="2020-04" db="EMBL/GenBank/DDBJ databases">
        <title>Deep metagenomics examines the oral microbiome during advanced dental caries in children, revealing novel taxa and co-occurrences with host molecules.</title>
        <authorList>
            <person name="Baker J.L."/>
            <person name="Morton J.T."/>
            <person name="Dinis M."/>
            <person name="Alvarez R."/>
            <person name="Tran N.C."/>
            <person name="Knight R."/>
            <person name="Edlund A."/>
        </authorList>
    </citation>
    <scope>NUCLEOTIDE SEQUENCE</scope>
    <source>
        <strain evidence="2">JCVI_30_bin.13</strain>
    </source>
</reference>
<sequence length="334" mass="34062">MHCARLTVTTPRFTGVVVAGAMVFALSACSSSSLPALSGFAAVRDQAARTEAAASSRATQLAEAATDCASCSSALRALASASDQRLETLGGLWDPWGGATPDGASAPAPVSEAPTDLSAFVSWLARTATRDLEIAADPDRSNTDEARTLAASALGRYAGAVTLAGVYGINLDAGDSQAMLVNDHVNTASRGGVQTWSIDLYDETTISSTFAPSGKDLASSPELSQAVAVWDCTASTLPKAQVSAGTLNDAYDVSGQLLTRSQVALRAGVADTRTPRCALPDLDAATLASNLLAADAALLTSDSKQVRLAGASAALADIEQWATRTTLPALIGTR</sequence>
<comment type="caution">
    <text evidence="2">The sequence shown here is derived from an EMBL/GenBank/DDBJ whole genome shotgun (WGS) entry which is preliminary data.</text>
</comment>
<evidence type="ECO:0000313" key="2">
    <source>
        <dbReference type="EMBL" id="MBF0966157.1"/>
    </source>
</evidence>
<gene>
    <name evidence="2" type="ORF">HXK09_03150</name>
</gene>
<proteinExistence type="predicted"/>
<protein>
    <recommendedName>
        <fullName evidence="4">Lipoprotein</fullName>
    </recommendedName>
</protein>
<dbReference type="AlphaFoldDB" id="A0A929RQH1"/>
<organism evidence="2 3">
    <name type="scientific">Actinomyces bouchesdurhonensis</name>
    <dbReference type="NCBI Taxonomy" id="1852361"/>
    <lineage>
        <taxon>Bacteria</taxon>
        <taxon>Bacillati</taxon>
        <taxon>Actinomycetota</taxon>
        <taxon>Actinomycetes</taxon>
        <taxon>Actinomycetales</taxon>
        <taxon>Actinomycetaceae</taxon>
        <taxon>Actinomyces</taxon>
    </lineage>
</organism>